<name>A0AAV4M6C9_CAEEX</name>
<comment type="caution">
    <text evidence="1">The sequence shown here is derived from an EMBL/GenBank/DDBJ whole genome shotgun (WGS) entry which is preliminary data.</text>
</comment>
<sequence length="90" mass="10117">MYVNISAPRALKNLISRLTYLFVDKNIGKRTFIPEVTLRGLLSLSPSMRFVLSSIVFSMHLGDHCGIRRTISGEFRYSTTAELSSSSSSW</sequence>
<dbReference type="EMBL" id="BPLR01019419">
    <property type="protein sequence ID" value="GIX67637.1"/>
    <property type="molecule type" value="Genomic_DNA"/>
</dbReference>
<proteinExistence type="predicted"/>
<dbReference type="Proteomes" id="UP001054945">
    <property type="component" value="Unassembled WGS sequence"/>
</dbReference>
<organism evidence="1 2">
    <name type="scientific">Caerostris extrusa</name>
    <name type="common">Bark spider</name>
    <name type="synonym">Caerostris bankana</name>
    <dbReference type="NCBI Taxonomy" id="172846"/>
    <lineage>
        <taxon>Eukaryota</taxon>
        <taxon>Metazoa</taxon>
        <taxon>Ecdysozoa</taxon>
        <taxon>Arthropoda</taxon>
        <taxon>Chelicerata</taxon>
        <taxon>Arachnida</taxon>
        <taxon>Araneae</taxon>
        <taxon>Araneomorphae</taxon>
        <taxon>Entelegynae</taxon>
        <taxon>Araneoidea</taxon>
        <taxon>Araneidae</taxon>
        <taxon>Caerostris</taxon>
    </lineage>
</organism>
<evidence type="ECO:0000313" key="1">
    <source>
        <dbReference type="EMBL" id="GIX67637.1"/>
    </source>
</evidence>
<dbReference type="AlphaFoldDB" id="A0AAV4M6C9"/>
<keyword evidence="2" id="KW-1185">Reference proteome</keyword>
<reference evidence="1 2" key="1">
    <citation type="submission" date="2021-06" db="EMBL/GenBank/DDBJ databases">
        <title>Caerostris extrusa draft genome.</title>
        <authorList>
            <person name="Kono N."/>
            <person name="Arakawa K."/>
        </authorList>
    </citation>
    <scope>NUCLEOTIDE SEQUENCE [LARGE SCALE GENOMIC DNA]</scope>
</reference>
<gene>
    <name evidence="1" type="ORF">CEXT_256331</name>
</gene>
<evidence type="ECO:0000313" key="2">
    <source>
        <dbReference type="Proteomes" id="UP001054945"/>
    </source>
</evidence>
<protein>
    <submittedName>
        <fullName evidence="1">Uncharacterized protein</fullName>
    </submittedName>
</protein>
<accession>A0AAV4M6C9</accession>